<dbReference type="GO" id="GO:1904047">
    <property type="term" value="F:S-adenosyl-L-methionine binding"/>
    <property type="evidence" value="ECO:0007669"/>
    <property type="project" value="TreeGrafter"/>
</dbReference>
<name>A0A140E016_9BACT</name>
<comment type="catalytic activity">
    <reaction evidence="5">
        <text>a 2'-deoxyadenosine in DNA + S-adenosyl-L-methionine = an N(6)-methyl-2'-deoxyadenosine in DNA + S-adenosyl-L-homocysteine + H(+)</text>
        <dbReference type="Rhea" id="RHEA:15197"/>
        <dbReference type="Rhea" id="RHEA-COMP:12418"/>
        <dbReference type="Rhea" id="RHEA-COMP:12419"/>
        <dbReference type="ChEBI" id="CHEBI:15378"/>
        <dbReference type="ChEBI" id="CHEBI:57856"/>
        <dbReference type="ChEBI" id="CHEBI:59789"/>
        <dbReference type="ChEBI" id="CHEBI:90615"/>
        <dbReference type="ChEBI" id="CHEBI:90616"/>
        <dbReference type="EC" id="2.1.1.72"/>
    </reaction>
</comment>
<dbReference type="GO" id="GO:0009307">
    <property type="term" value="P:DNA restriction-modification system"/>
    <property type="evidence" value="ECO:0007669"/>
    <property type="project" value="InterPro"/>
</dbReference>
<evidence type="ECO:0000256" key="1">
    <source>
        <dbReference type="ARBA" id="ARBA00011900"/>
    </source>
</evidence>
<evidence type="ECO:0000256" key="3">
    <source>
        <dbReference type="ARBA" id="ARBA00022679"/>
    </source>
</evidence>
<organism evidence="6">
    <name type="scientific">uncultured bacterium UPO78</name>
    <dbReference type="NCBI Taxonomy" id="1776995"/>
    <lineage>
        <taxon>Bacteria</taxon>
        <taxon>environmental samples</taxon>
    </lineage>
</organism>
<keyword evidence="2 6" id="KW-0489">Methyltransferase</keyword>
<evidence type="ECO:0000313" key="6">
    <source>
        <dbReference type="EMBL" id="AMK59628.1"/>
    </source>
</evidence>
<dbReference type="GO" id="GO:0043565">
    <property type="term" value="F:sequence-specific DNA binding"/>
    <property type="evidence" value="ECO:0007669"/>
    <property type="project" value="TreeGrafter"/>
</dbReference>
<keyword evidence="3" id="KW-0808">Transferase</keyword>
<dbReference type="SUPFAM" id="SSF53335">
    <property type="entry name" value="S-adenosyl-L-methionine-dependent methyltransferases"/>
    <property type="match status" value="1"/>
</dbReference>
<evidence type="ECO:0000256" key="2">
    <source>
        <dbReference type="ARBA" id="ARBA00022603"/>
    </source>
</evidence>
<dbReference type="InterPro" id="IPR029063">
    <property type="entry name" value="SAM-dependent_MTases_sf"/>
</dbReference>
<protein>
    <recommendedName>
        <fullName evidence="1">site-specific DNA-methyltransferase (adenine-specific)</fullName>
        <ecNumber evidence="1">2.1.1.72</ecNumber>
    </recommendedName>
</protein>
<dbReference type="EMBL" id="KU144998">
    <property type="protein sequence ID" value="AMK59628.1"/>
    <property type="molecule type" value="Genomic_DNA"/>
</dbReference>
<accession>A0A140E016</accession>
<dbReference type="GO" id="GO:0009007">
    <property type="term" value="F:site-specific DNA-methyltransferase (adenine-specific) activity"/>
    <property type="evidence" value="ECO:0007669"/>
    <property type="project" value="UniProtKB-EC"/>
</dbReference>
<dbReference type="EC" id="2.1.1.72" evidence="1"/>
<keyword evidence="4" id="KW-0949">S-adenosyl-L-methionine</keyword>
<dbReference type="PROSITE" id="PS00092">
    <property type="entry name" value="N6_MTASE"/>
    <property type="match status" value="1"/>
</dbReference>
<dbReference type="PANTHER" id="PTHR30481:SF3">
    <property type="entry name" value="DNA ADENINE METHYLASE"/>
    <property type="match status" value="1"/>
</dbReference>
<sequence length="144" mass="16277">MNGEFNVPVGTKKNVILDTDNFSEISRLLGKTEVNVCDFEETIDRACAGDLIFADPPYTVKHNYNGFVKYNEKIFSWQDQERLSEALKRASARGCYVVSTNAHHPAIMELYQEFTLQSLDRSSVIAASAARRGRYAELLITNFC</sequence>
<dbReference type="Gene3D" id="3.40.50.150">
    <property type="entry name" value="Vaccinia Virus protein VP39"/>
    <property type="match status" value="1"/>
</dbReference>
<dbReference type="InterPro" id="IPR002052">
    <property type="entry name" value="DNA_methylase_N6_adenine_CS"/>
</dbReference>
<dbReference type="GO" id="GO:0032259">
    <property type="term" value="P:methylation"/>
    <property type="evidence" value="ECO:0007669"/>
    <property type="project" value="UniProtKB-KW"/>
</dbReference>
<proteinExistence type="predicted"/>
<dbReference type="Pfam" id="PF02086">
    <property type="entry name" value="MethyltransfD12"/>
    <property type="match status" value="1"/>
</dbReference>
<reference evidence="6" key="1">
    <citation type="journal article" date="2016" name="Appl. Environ. Microbiol.">
        <title>Functional Metagenomics of a Biostimulated Petroleum-Contaminated Soil Reveals an Extraordinary Diversity of Extradiol Dioxygenases.</title>
        <authorList>
            <person name="Terron-Gonzalez L."/>
            <person name="Martin-Cabello G."/>
            <person name="Ferrer M."/>
            <person name="Santero E."/>
        </authorList>
    </citation>
    <scope>NUCLEOTIDE SEQUENCE</scope>
</reference>
<evidence type="ECO:0000256" key="4">
    <source>
        <dbReference type="ARBA" id="ARBA00022691"/>
    </source>
</evidence>
<dbReference type="InterPro" id="IPR012327">
    <property type="entry name" value="MeTrfase_D12"/>
</dbReference>
<dbReference type="GO" id="GO:0006298">
    <property type="term" value="P:mismatch repair"/>
    <property type="evidence" value="ECO:0007669"/>
    <property type="project" value="TreeGrafter"/>
</dbReference>
<dbReference type="PANTHER" id="PTHR30481">
    <property type="entry name" value="DNA ADENINE METHYLASE"/>
    <property type="match status" value="1"/>
</dbReference>
<dbReference type="AlphaFoldDB" id="A0A140E016"/>
<evidence type="ECO:0000256" key="5">
    <source>
        <dbReference type="ARBA" id="ARBA00047942"/>
    </source>
</evidence>